<evidence type="ECO:0000313" key="2">
    <source>
        <dbReference type="EMBL" id="PNH07049.1"/>
    </source>
</evidence>
<keyword evidence="3" id="KW-1185">Reference proteome</keyword>
<gene>
    <name evidence="2" type="ORF">TSOC_006561</name>
</gene>
<organism evidence="2 3">
    <name type="scientific">Tetrabaena socialis</name>
    <dbReference type="NCBI Taxonomy" id="47790"/>
    <lineage>
        <taxon>Eukaryota</taxon>
        <taxon>Viridiplantae</taxon>
        <taxon>Chlorophyta</taxon>
        <taxon>core chlorophytes</taxon>
        <taxon>Chlorophyceae</taxon>
        <taxon>CS clade</taxon>
        <taxon>Chlamydomonadales</taxon>
        <taxon>Tetrabaenaceae</taxon>
        <taxon>Tetrabaena</taxon>
    </lineage>
</organism>
<dbReference type="EMBL" id="PGGS01000201">
    <property type="protein sequence ID" value="PNH07049.1"/>
    <property type="molecule type" value="Genomic_DNA"/>
</dbReference>
<evidence type="ECO:0000256" key="1">
    <source>
        <dbReference type="SAM" id="MobiDB-lite"/>
    </source>
</evidence>
<name>A0A2J8A3E8_9CHLO</name>
<comment type="caution">
    <text evidence="2">The sequence shown here is derived from an EMBL/GenBank/DDBJ whole genome shotgun (WGS) entry which is preliminary data.</text>
</comment>
<protein>
    <submittedName>
        <fullName evidence="2">Uncharacterized protein</fullName>
    </submittedName>
</protein>
<evidence type="ECO:0000313" key="3">
    <source>
        <dbReference type="Proteomes" id="UP000236333"/>
    </source>
</evidence>
<accession>A0A2J8A3E8</accession>
<proteinExistence type="predicted"/>
<feature type="region of interest" description="Disordered" evidence="1">
    <location>
        <begin position="49"/>
        <end position="79"/>
    </location>
</feature>
<reference evidence="2 3" key="1">
    <citation type="journal article" date="2017" name="Mol. Biol. Evol.">
        <title>The 4-celled Tetrabaena socialis nuclear genome reveals the essential components for genetic control of cell number at the origin of multicellularity in the volvocine lineage.</title>
        <authorList>
            <person name="Featherston J."/>
            <person name="Arakaki Y."/>
            <person name="Hanschen E.R."/>
            <person name="Ferris P.J."/>
            <person name="Michod R.E."/>
            <person name="Olson B.J.S.C."/>
            <person name="Nozaki H."/>
            <person name="Durand P.M."/>
        </authorList>
    </citation>
    <scope>NUCLEOTIDE SEQUENCE [LARGE SCALE GENOMIC DNA]</scope>
    <source>
        <strain evidence="2 3">NIES-571</strain>
    </source>
</reference>
<feature type="compositionally biased region" description="Low complexity" evidence="1">
    <location>
        <begin position="58"/>
        <end position="74"/>
    </location>
</feature>
<dbReference type="AlphaFoldDB" id="A0A2J8A3E8"/>
<feature type="region of interest" description="Disordered" evidence="1">
    <location>
        <begin position="1"/>
        <end position="32"/>
    </location>
</feature>
<sequence>MRAAEHPAGVSTRVGAQPPQRSGSHSRPAAEQGHMLFLQPDLQLQPRKLGQREGTTGGPPNNHNRPNRPNRAPITTPPPHRSLQLVLQAQNFSQKFLAPRHAGKRVWVARVRGARAVPRAGVGGRTAGRLLAPHRLEPLDRRLHLAAPPSTPDSAAALKPSVCACAPASRSPSCPAGPTGLRVRRRRRGPLCHAHASYPISHQLRSTLRNQVL</sequence>
<dbReference type="Proteomes" id="UP000236333">
    <property type="component" value="Unassembled WGS sequence"/>
</dbReference>